<proteinExistence type="predicted"/>
<protein>
    <submittedName>
        <fullName evidence="1">Uncharacterized protein</fullName>
    </submittedName>
</protein>
<dbReference type="Proteomes" id="UP000823046">
    <property type="component" value="Unassembled WGS sequence"/>
</dbReference>
<accession>A0ABQ7JEC4</accession>
<keyword evidence="2" id="KW-1185">Reference proteome</keyword>
<evidence type="ECO:0000313" key="2">
    <source>
        <dbReference type="Proteomes" id="UP000823046"/>
    </source>
</evidence>
<reference evidence="1 2" key="1">
    <citation type="journal article" date="2020" name="bioRxiv">
        <title>Metabolic contributions of an alphaproteobacterial endosymbiont in the apicomplexan Cardiosporidium cionae.</title>
        <authorList>
            <person name="Hunter E.S."/>
            <person name="Paight C.J."/>
            <person name="Lane C.E."/>
        </authorList>
    </citation>
    <scope>NUCLEOTIDE SEQUENCE [LARGE SCALE GENOMIC DNA]</scope>
    <source>
        <strain evidence="1">ESH_2018</strain>
    </source>
</reference>
<name>A0ABQ7JEC4_9APIC</name>
<gene>
    <name evidence="1" type="ORF">IE077_003932</name>
</gene>
<evidence type="ECO:0000313" key="1">
    <source>
        <dbReference type="EMBL" id="KAF8822354.1"/>
    </source>
</evidence>
<comment type="caution">
    <text evidence="1">The sequence shown here is derived from an EMBL/GenBank/DDBJ whole genome shotgun (WGS) entry which is preliminary data.</text>
</comment>
<dbReference type="EMBL" id="JADAQX010000061">
    <property type="protein sequence ID" value="KAF8822354.1"/>
    <property type="molecule type" value="Genomic_DNA"/>
</dbReference>
<sequence length="233" mass="26989">MGSNYDEWRAIVLCGCFLLIAANYGHCLKQQLAKIQVQTFRPLPFHEETVSMNQRTPVTRPTATIQSDSTKKIVVSLQWLGNLEKRLRGRNYPAVPHPLRMQRWKLIMKIGWKRTRKELYIDFFPDGTLITLDGRQGIWRFGKFGLLWDLPMSEEEYIAMGQNATTVLHFSSEVHWNVFGNSPHMYRGIVTRDRFKTSFLPANLFRPFVATFHALGVGEDTVDVSYTYRTPST</sequence>
<organism evidence="1 2">
    <name type="scientific">Cardiosporidium cionae</name>
    <dbReference type="NCBI Taxonomy" id="476202"/>
    <lineage>
        <taxon>Eukaryota</taxon>
        <taxon>Sar</taxon>
        <taxon>Alveolata</taxon>
        <taxon>Apicomplexa</taxon>
        <taxon>Aconoidasida</taxon>
        <taxon>Nephromycida</taxon>
        <taxon>Cardiosporidium</taxon>
    </lineage>
</organism>